<dbReference type="InterPro" id="IPR003495">
    <property type="entry name" value="CobW/HypB/UreG_nucleotide-bd"/>
</dbReference>
<protein>
    <submittedName>
        <fullName evidence="8">Urease accessory protein ureG</fullName>
    </submittedName>
</protein>
<dbReference type="InterPro" id="IPR027417">
    <property type="entry name" value="P-loop_NTPase"/>
</dbReference>
<keyword evidence="4" id="KW-0342">GTP-binding</keyword>
<keyword evidence="3" id="KW-0996">Nickel insertion</keyword>
<sequence length="259" mass="27671">MSHSHDGASHSHGGGDHGHTHEILDGPGSFLGREMPIIEGRDWEERAFTIGIGGPVGSGKTALMLQLCTELRTRYSIAAVTNDIFTREDCEFLTKNNALPANRIVAVETGGCPHAAVREDISTNLHTLTALHTTFSTDLLLIESGGDNLAANYSRELADFIIYVIDVCGGDKIPRKGGPGITQSDLLVVNKVELAEAVGADLGVMERDARRMREGGPVVFAEVKMGRGVGAIVELLVSAWKASGASQARKGRWEAVVME</sequence>
<dbReference type="GO" id="GO:0043419">
    <property type="term" value="P:urea catabolic process"/>
    <property type="evidence" value="ECO:0007669"/>
    <property type="project" value="InterPro"/>
</dbReference>
<keyword evidence="9" id="KW-1185">Reference proteome</keyword>
<dbReference type="InterPro" id="IPR004400">
    <property type="entry name" value="UreG"/>
</dbReference>
<dbReference type="PANTHER" id="PTHR31715:SF0">
    <property type="entry name" value="UREASE ACCESSORY PROTEIN G"/>
    <property type="match status" value="1"/>
</dbReference>
<dbReference type="EMBL" id="ML996228">
    <property type="protein sequence ID" value="KAF2730024.1"/>
    <property type="molecule type" value="Genomic_DNA"/>
</dbReference>
<gene>
    <name evidence="8" type="ORF">EJ04DRAFT_446008</name>
</gene>
<dbReference type="OrthoDB" id="10063137at2759"/>
<evidence type="ECO:0000256" key="5">
    <source>
        <dbReference type="ARBA" id="ARBA00023186"/>
    </source>
</evidence>
<evidence type="ECO:0000259" key="7">
    <source>
        <dbReference type="Pfam" id="PF02492"/>
    </source>
</evidence>
<feature type="region of interest" description="Disordered" evidence="6">
    <location>
        <begin position="1"/>
        <end position="29"/>
    </location>
</feature>
<dbReference type="NCBIfam" id="TIGR00101">
    <property type="entry name" value="ureG"/>
    <property type="match status" value="1"/>
</dbReference>
<dbReference type="Proteomes" id="UP000799444">
    <property type="component" value="Unassembled WGS sequence"/>
</dbReference>
<dbReference type="HAMAP" id="MF_01389">
    <property type="entry name" value="UreG"/>
    <property type="match status" value="1"/>
</dbReference>
<evidence type="ECO:0000313" key="8">
    <source>
        <dbReference type="EMBL" id="KAF2730024.1"/>
    </source>
</evidence>
<comment type="similarity">
    <text evidence="1">Belongs to the SIMIBI class G3E GTPase family. UreG subfamily.</text>
</comment>
<comment type="caution">
    <text evidence="8">The sequence shown here is derived from an EMBL/GenBank/DDBJ whole genome shotgun (WGS) entry which is preliminary data.</text>
</comment>
<keyword evidence="2" id="KW-0547">Nucleotide-binding</keyword>
<evidence type="ECO:0000256" key="3">
    <source>
        <dbReference type="ARBA" id="ARBA00022988"/>
    </source>
</evidence>
<evidence type="ECO:0000313" key="9">
    <source>
        <dbReference type="Proteomes" id="UP000799444"/>
    </source>
</evidence>
<proteinExistence type="inferred from homology"/>
<dbReference type="AlphaFoldDB" id="A0A9P4QS11"/>
<dbReference type="FunFam" id="3.40.50.300:FF:000208">
    <property type="entry name" value="Urease accessory protein UreG"/>
    <property type="match status" value="1"/>
</dbReference>
<name>A0A9P4QS11_9PLEO</name>
<evidence type="ECO:0000256" key="6">
    <source>
        <dbReference type="SAM" id="MobiDB-lite"/>
    </source>
</evidence>
<evidence type="ECO:0000256" key="1">
    <source>
        <dbReference type="ARBA" id="ARBA00005732"/>
    </source>
</evidence>
<feature type="domain" description="CobW/HypB/UreG nucleotide-binding" evidence="7">
    <location>
        <begin position="49"/>
        <end position="219"/>
    </location>
</feature>
<dbReference type="GO" id="GO:0003924">
    <property type="term" value="F:GTPase activity"/>
    <property type="evidence" value="ECO:0007669"/>
    <property type="project" value="InterPro"/>
</dbReference>
<dbReference type="PANTHER" id="PTHR31715">
    <property type="entry name" value="UREASE ACCESSORY PROTEIN G"/>
    <property type="match status" value="1"/>
</dbReference>
<reference evidence="8" key="1">
    <citation type="journal article" date="2020" name="Stud. Mycol.">
        <title>101 Dothideomycetes genomes: a test case for predicting lifestyles and emergence of pathogens.</title>
        <authorList>
            <person name="Haridas S."/>
            <person name="Albert R."/>
            <person name="Binder M."/>
            <person name="Bloem J."/>
            <person name="Labutti K."/>
            <person name="Salamov A."/>
            <person name="Andreopoulos B."/>
            <person name="Baker S."/>
            <person name="Barry K."/>
            <person name="Bills G."/>
            <person name="Bluhm B."/>
            <person name="Cannon C."/>
            <person name="Castanera R."/>
            <person name="Culley D."/>
            <person name="Daum C."/>
            <person name="Ezra D."/>
            <person name="Gonzalez J."/>
            <person name="Henrissat B."/>
            <person name="Kuo A."/>
            <person name="Liang C."/>
            <person name="Lipzen A."/>
            <person name="Lutzoni F."/>
            <person name="Magnuson J."/>
            <person name="Mondo S."/>
            <person name="Nolan M."/>
            <person name="Ohm R."/>
            <person name="Pangilinan J."/>
            <person name="Park H.-J."/>
            <person name="Ramirez L."/>
            <person name="Alfaro M."/>
            <person name="Sun H."/>
            <person name="Tritt A."/>
            <person name="Yoshinaga Y."/>
            <person name="Zwiers L.-H."/>
            <person name="Turgeon B."/>
            <person name="Goodwin S."/>
            <person name="Spatafora J."/>
            <person name="Crous P."/>
            <person name="Grigoriev I."/>
        </authorList>
    </citation>
    <scope>NUCLEOTIDE SEQUENCE</scope>
    <source>
        <strain evidence="8">CBS 125425</strain>
    </source>
</reference>
<keyword evidence="5" id="KW-0143">Chaperone</keyword>
<evidence type="ECO:0000256" key="2">
    <source>
        <dbReference type="ARBA" id="ARBA00022741"/>
    </source>
</evidence>
<dbReference type="Gene3D" id="3.40.50.300">
    <property type="entry name" value="P-loop containing nucleotide triphosphate hydrolases"/>
    <property type="match status" value="1"/>
</dbReference>
<accession>A0A9P4QS11</accession>
<feature type="compositionally biased region" description="Basic and acidic residues" evidence="6">
    <location>
        <begin position="1"/>
        <end position="24"/>
    </location>
</feature>
<dbReference type="Pfam" id="PF02492">
    <property type="entry name" value="cobW"/>
    <property type="match status" value="1"/>
</dbReference>
<evidence type="ECO:0000256" key="4">
    <source>
        <dbReference type="ARBA" id="ARBA00023134"/>
    </source>
</evidence>
<organism evidence="8 9">
    <name type="scientific">Polyplosphaeria fusca</name>
    <dbReference type="NCBI Taxonomy" id="682080"/>
    <lineage>
        <taxon>Eukaryota</taxon>
        <taxon>Fungi</taxon>
        <taxon>Dikarya</taxon>
        <taxon>Ascomycota</taxon>
        <taxon>Pezizomycotina</taxon>
        <taxon>Dothideomycetes</taxon>
        <taxon>Pleosporomycetidae</taxon>
        <taxon>Pleosporales</taxon>
        <taxon>Tetraplosphaeriaceae</taxon>
        <taxon>Polyplosphaeria</taxon>
    </lineage>
</organism>
<dbReference type="GO" id="GO:0005525">
    <property type="term" value="F:GTP binding"/>
    <property type="evidence" value="ECO:0007669"/>
    <property type="project" value="UniProtKB-KW"/>
</dbReference>
<dbReference type="GO" id="GO:0016151">
    <property type="term" value="F:nickel cation binding"/>
    <property type="evidence" value="ECO:0007669"/>
    <property type="project" value="InterPro"/>
</dbReference>
<dbReference type="CDD" id="cd05540">
    <property type="entry name" value="UreG"/>
    <property type="match status" value="1"/>
</dbReference>
<dbReference type="SUPFAM" id="SSF52540">
    <property type="entry name" value="P-loop containing nucleoside triphosphate hydrolases"/>
    <property type="match status" value="1"/>
</dbReference>